<evidence type="ECO:0000259" key="1">
    <source>
        <dbReference type="Pfam" id="PF13400"/>
    </source>
</evidence>
<protein>
    <recommendedName>
        <fullName evidence="1">Putative Flp pilus-assembly TadG-like N-terminal domain-containing protein</fullName>
    </recommendedName>
</protein>
<gene>
    <name evidence="2" type="ORF">JTE88_08420</name>
</gene>
<dbReference type="InterPro" id="IPR018247">
    <property type="entry name" value="EF_Hand_1_Ca_BS"/>
</dbReference>
<reference evidence="2 3" key="1">
    <citation type="submission" date="2021-02" db="EMBL/GenBank/DDBJ databases">
        <title>Complete Genome Sequence of Arcanobacterium phocisimile strain DSM 26142T from a harbour seal.</title>
        <authorList>
            <person name="Borowiak M."/>
            <person name="Alssahen M."/>
            <person name="Malorny B."/>
            <person name="Laemmler C."/>
            <person name="Siebert U."/>
            <person name="Ploetz M."/>
            <person name="Abdulmawjood A."/>
        </authorList>
    </citation>
    <scope>NUCLEOTIDE SEQUENCE [LARGE SCALE GENOMIC DNA]</scope>
    <source>
        <strain evidence="2 3">DSM 26142</strain>
    </source>
</reference>
<accession>A0ABX7IG35</accession>
<dbReference type="InterPro" id="IPR028087">
    <property type="entry name" value="Tad_N"/>
</dbReference>
<dbReference type="Pfam" id="PF13400">
    <property type="entry name" value="Tad"/>
    <property type="match status" value="1"/>
</dbReference>
<evidence type="ECO:0000313" key="3">
    <source>
        <dbReference type="Proteomes" id="UP000602653"/>
    </source>
</evidence>
<organism evidence="2 3">
    <name type="scientific">Arcanobacterium phocisimile</name>
    <dbReference type="NCBI Taxonomy" id="1302235"/>
    <lineage>
        <taxon>Bacteria</taxon>
        <taxon>Bacillati</taxon>
        <taxon>Actinomycetota</taxon>
        <taxon>Actinomycetes</taxon>
        <taxon>Actinomycetales</taxon>
        <taxon>Actinomycetaceae</taxon>
        <taxon>Arcanobacterium</taxon>
    </lineage>
</organism>
<evidence type="ECO:0000313" key="2">
    <source>
        <dbReference type="EMBL" id="QRV02083.1"/>
    </source>
</evidence>
<keyword evidence="3" id="KW-1185">Reference proteome</keyword>
<dbReference type="Proteomes" id="UP000602653">
    <property type="component" value="Chromosome"/>
</dbReference>
<dbReference type="EMBL" id="CP070228">
    <property type="protein sequence ID" value="QRV02083.1"/>
    <property type="molecule type" value="Genomic_DNA"/>
</dbReference>
<name>A0ABX7IG35_9ACTO</name>
<proteinExistence type="predicted"/>
<sequence>MAMILALVGVLSGIGRVVHQQQDLQDRADLASLAVAHTFRHTGSEQIACRKGRRLVGNLEMMCSVDGDSSRIITRAELTIGMIPVELEATARAGPYLLGVDD</sequence>
<dbReference type="PROSITE" id="PS00018">
    <property type="entry name" value="EF_HAND_1"/>
    <property type="match status" value="1"/>
</dbReference>
<feature type="domain" description="Putative Flp pilus-assembly TadG-like N-terminal" evidence="1">
    <location>
        <begin position="2"/>
        <end position="36"/>
    </location>
</feature>
<dbReference type="RefSeq" id="WP_204424320.1">
    <property type="nucleotide sequence ID" value="NZ_CP070228.1"/>
</dbReference>